<dbReference type="STRING" id="728005.SAMN04488059_12526"/>
<dbReference type="RefSeq" id="WP_052952783.1">
    <property type="nucleotide sequence ID" value="NZ_FOMB01000025.1"/>
</dbReference>
<dbReference type="OrthoDB" id="8266312at2"/>
<evidence type="ECO:0000313" key="3">
    <source>
        <dbReference type="Proteomes" id="UP000182258"/>
    </source>
</evidence>
<dbReference type="EMBL" id="FOMB01000025">
    <property type="protein sequence ID" value="SFD16883.1"/>
    <property type="molecule type" value="Genomic_DNA"/>
</dbReference>
<protein>
    <recommendedName>
        <fullName evidence="4">Nickel/cobalt efflux system</fullName>
    </recommendedName>
</protein>
<evidence type="ECO:0000256" key="1">
    <source>
        <dbReference type="SAM" id="Phobius"/>
    </source>
</evidence>
<keyword evidence="1" id="KW-0472">Membrane</keyword>
<accession>A0A1I1QCD0</accession>
<keyword evidence="1" id="KW-0812">Transmembrane</keyword>
<sequence>MGRILAFLYDIQTSIHDTFADRIASFAQSHDWAALLAILPLGVVFGLAHAMTPGHSKSVLASYLVGSNESRWRGWPPPAFSPSPISRQQSSSR</sequence>
<organism evidence="2 3">
    <name type="scientific">Devosia psychrophila</name>
    <dbReference type="NCBI Taxonomy" id="728005"/>
    <lineage>
        <taxon>Bacteria</taxon>
        <taxon>Pseudomonadati</taxon>
        <taxon>Pseudomonadota</taxon>
        <taxon>Alphaproteobacteria</taxon>
        <taxon>Hyphomicrobiales</taxon>
        <taxon>Devosiaceae</taxon>
        <taxon>Devosia</taxon>
    </lineage>
</organism>
<feature type="transmembrane region" description="Helical" evidence="1">
    <location>
        <begin position="32"/>
        <end position="50"/>
    </location>
</feature>
<reference evidence="2 3" key="1">
    <citation type="submission" date="2016-10" db="EMBL/GenBank/DDBJ databases">
        <authorList>
            <person name="de Groot N.N."/>
        </authorList>
    </citation>
    <scope>NUCLEOTIDE SEQUENCE [LARGE SCALE GENOMIC DNA]</scope>
    <source>
        <strain evidence="2 3">CGMCC 1.10210</strain>
    </source>
</reference>
<dbReference type="Proteomes" id="UP000182258">
    <property type="component" value="Unassembled WGS sequence"/>
</dbReference>
<evidence type="ECO:0000313" key="2">
    <source>
        <dbReference type="EMBL" id="SFD16883.1"/>
    </source>
</evidence>
<proteinExistence type="predicted"/>
<dbReference type="AlphaFoldDB" id="A0A1I1QCD0"/>
<gene>
    <name evidence="2" type="ORF">SAMN04488059_12526</name>
</gene>
<keyword evidence="1" id="KW-1133">Transmembrane helix</keyword>
<name>A0A1I1QCD0_9HYPH</name>
<evidence type="ECO:0008006" key="4">
    <source>
        <dbReference type="Google" id="ProtNLM"/>
    </source>
</evidence>